<dbReference type="NCBIfam" id="TIGR01414">
    <property type="entry name" value="autotrans_barl"/>
    <property type="match status" value="1"/>
</dbReference>
<feature type="domain" description="Autotransporter" evidence="5">
    <location>
        <begin position="377"/>
        <end position="656"/>
    </location>
</feature>
<dbReference type="Gene3D" id="2.40.128.130">
    <property type="entry name" value="Autotransporter beta-domain"/>
    <property type="match status" value="1"/>
</dbReference>
<dbReference type="Proteomes" id="UP001056937">
    <property type="component" value="Chromosome 1"/>
</dbReference>
<comment type="similarity">
    <text evidence="1">Belongs to the 'GDSL' lipolytic enzyme family.</text>
</comment>
<dbReference type="InterPro" id="IPR001087">
    <property type="entry name" value="GDSL"/>
</dbReference>
<dbReference type="PIRSF" id="PIRSF037375">
    <property type="entry name" value="Autotrns_EstA"/>
    <property type="match status" value="1"/>
</dbReference>
<dbReference type="InterPro" id="IPR051058">
    <property type="entry name" value="GDSL_Est/Lipase"/>
</dbReference>
<evidence type="ECO:0000259" key="5">
    <source>
        <dbReference type="PROSITE" id="PS51208"/>
    </source>
</evidence>
<dbReference type="PANTHER" id="PTHR45648:SF22">
    <property type="entry name" value="GDSL LIPASE_ACYLHYDROLASE FAMILY PROTEIN (AFU_ORTHOLOGUE AFUA_4G14700)"/>
    <property type="match status" value="1"/>
</dbReference>
<dbReference type="InterPro" id="IPR005546">
    <property type="entry name" value="Autotransporte_beta"/>
</dbReference>
<dbReference type="RefSeq" id="WP_252166961.1">
    <property type="nucleotide sequence ID" value="NZ_CP084930.1"/>
</dbReference>
<accession>A0ABY4X8A8</accession>
<organism evidence="6 7">
    <name type="scientific">Sphingomonas morindae</name>
    <dbReference type="NCBI Taxonomy" id="1541170"/>
    <lineage>
        <taxon>Bacteria</taxon>
        <taxon>Pseudomonadati</taxon>
        <taxon>Pseudomonadota</taxon>
        <taxon>Alphaproteobacteria</taxon>
        <taxon>Sphingomonadales</taxon>
        <taxon>Sphingomonadaceae</taxon>
        <taxon>Sphingomonas</taxon>
    </lineage>
</organism>
<protein>
    <submittedName>
        <fullName evidence="6">Autotransporter domain-containing protein</fullName>
    </submittedName>
</protein>
<evidence type="ECO:0000313" key="7">
    <source>
        <dbReference type="Proteomes" id="UP001056937"/>
    </source>
</evidence>
<gene>
    <name evidence="6" type="ORF">LHA26_01310</name>
</gene>
<name>A0ABY4X8A8_9SPHN</name>
<dbReference type="Gene3D" id="3.40.50.1110">
    <property type="entry name" value="SGNH hydrolase"/>
    <property type="match status" value="1"/>
</dbReference>
<dbReference type="EMBL" id="CP084930">
    <property type="protein sequence ID" value="USI73149.1"/>
    <property type="molecule type" value="Genomic_DNA"/>
</dbReference>
<dbReference type="PANTHER" id="PTHR45648">
    <property type="entry name" value="GDSL LIPASE/ACYLHYDROLASE FAMILY PROTEIN (AFU_ORTHOLOGUE AFUA_4G14700)"/>
    <property type="match status" value="1"/>
</dbReference>
<dbReference type="Pfam" id="PF00657">
    <property type="entry name" value="Lipase_GDSL"/>
    <property type="match status" value="1"/>
</dbReference>
<feature type="chain" id="PRO_5045150042" evidence="4">
    <location>
        <begin position="24"/>
        <end position="656"/>
    </location>
</feature>
<reference evidence="6" key="1">
    <citation type="journal article" date="2022" name="Toxins">
        <title>Genomic Analysis of Sphingopyxis sp. USTB-05 for Biodegrading Cyanobacterial Hepatotoxins.</title>
        <authorList>
            <person name="Liu C."/>
            <person name="Xu Q."/>
            <person name="Zhao Z."/>
            <person name="Zhang H."/>
            <person name="Liu X."/>
            <person name="Yin C."/>
            <person name="Liu Y."/>
            <person name="Yan H."/>
        </authorList>
    </citation>
    <scope>NUCLEOTIDE SEQUENCE</scope>
    <source>
        <strain evidence="6">NBD5</strain>
    </source>
</reference>
<evidence type="ECO:0000313" key="6">
    <source>
        <dbReference type="EMBL" id="USI73149.1"/>
    </source>
</evidence>
<dbReference type="InterPro" id="IPR036709">
    <property type="entry name" value="Autotransporte_beta_dom_sf"/>
</dbReference>
<dbReference type="PROSITE" id="PS51208">
    <property type="entry name" value="AUTOTRANSPORTER"/>
    <property type="match status" value="1"/>
</dbReference>
<dbReference type="Pfam" id="PF03797">
    <property type="entry name" value="Autotransporter"/>
    <property type="match status" value="1"/>
</dbReference>
<feature type="signal peptide" evidence="4">
    <location>
        <begin position="1"/>
        <end position="23"/>
    </location>
</feature>
<dbReference type="SMART" id="SM00869">
    <property type="entry name" value="Autotransporter"/>
    <property type="match status" value="1"/>
</dbReference>
<evidence type="ECO:0000256" key="3">
    <source>
        <dbReference type="ARBA" id="ARBA00022801"/>
    </source>
</evidence>
<dbReference type="InterPro" id="IPR017186">
    <property type="entry name" value="Lipase_autotranspt_EstA"/>
</dbReference>
<dbReference type="SUPFAM" id="SSF52266">
    <property type="entry name" value="SGNH hydrolase"/>
    <property type="match status" value="1"/>
</dbReference>
<dbReference type="InterPro" id="IPR036514">
    <property type="entry name" value="SGNH_hydro_sf"/>
</dbReference>
<dbReference type="InterPro" id="IPR006315">
    <property type="entry name" value="OM_autotransptr_brl_dom"/>
</dbReference>
<evidence type="ECO:0000256" key="1">
    <source>
        <dbReference type="ARBA" id="ARBA00008668"/>
    </source>
</evidence>
<keyword evidence="7" id="KW-1185">Reference proteome</keyword>
<evidence type="ECO:0000256" key="4">
    <source>
        <dbReference type="SAM" id="SignalP"/>
    </source>
</evidence>
<dbReference type="SUPFAM" id="SSF103515">
    <property type="entry name" value="Autotransporter"/>
    <property type="match status" value="1"/>
</dbReference>
<proteinExistence type="inferred from homology"/>
<evidence type="ECO:0000256" key="2">
    <source>
        <dbReference type="ARBA" id="ARBA00022729"/>
    </source>
</evidence>
<keyword evidence="3" id="KW-0378">Hydrolase</keyword>
<sequence length="656" mass="67129">MRCNRILCGLLAASALGGAPALAAGNPGFTGVTAFGDSLSDSGNVARLSGSPVPLRFTTNPGLTTVEAVAAAYGLPLSASLTGGTNFAYGGAGVVTNSPGTPAIVPTVSQQVSAYLAANARVDGGRLYSLWGGANDIFYHATAVAAAQTATRLIAAATAGQSAAQAAATGAAIQAQVARAAGVTALEDPIAAGLAINAAASQEVTLLGQLQAAGARTILVFNLPDLGLTPQARAQDAASPGTAAVLTNYAKGYNTVLSDGLSGLGRGIVPVNTFALISEAVANPAAFGLTNVTVPACTTASSISCTPATLRAADAATTYLFADGVHPTAQGHALIAQLVESEFTAAQEASLLAEQPLGLLDEQRSALRRQMLVRQQAPAAGTHLFVTGTLLRPHYDAQAVRPAAHDEGSATIGVDHALSPDLTIGAAFTLGLARQTRDEGQFHRLRNDTYLGALFGQYQRGNAYVIASIGYGGITYTDIERRFQLGPTLRTEQGETWGRTVSANATAGYWFGGEGLRAGPFVGIAYDRVHIHGYGEQSGDSSAMRFGSQTREQLLGEAGLRLQGTIQGGVPLHPYAEIGYAYDGRADRRAVETGLTTMGGSFSLPGYRPDRQWATAEAGLSAQLASRLTAYAGYQGRFAGRASSAHGGTVGLSFGL</sequence>
<keyword evidence="2 4" id="KW-0732">Signal</keyword>
<dbReference type="CDD" id="cd01847">
    <property type="entry name" value="Triacylglycerol_lipase_like"/>
    <property type="match status" value="1"/>
</dbReference>